<dbReference type="PANTHER" id="PTHR38537:SF8">
    <property type="entry name" value="FILAMIN-A"/>
    <property type="match status" value="1"/>
</dbReference>
<name>A0A183EE02_9BILA</name>
<accession>A0A183EE02</accession>
<feature type="repeat" description="Filamin" evidence="3">
    <location>
        <begin position="521"/>
        <end position="614"/>
    </location>
</feature>
<evidence type="ECO:0000313" key="4">
    <source>
        <dbReference type="EMBL" id="VDN33347.1"/>
    </source>
</evidence>
<dbReference type="GO" id="GO:0051015">
    <property type="term" value="F:actin filament binding"/>
    <property type="evidence" value="ECO:0007669"/>
    <property type="project" value="InterPro"/>
</dbReference>
<dbReference type="SUPFAM" id="SSF81296">
    <property type="entry name" value="E set domains"/>
    <property type="match status" value="7"/>
</dbReference>
<comment type="similarity">
    <text evidence="1">Belongs to the filamin family.</text>
</comment>
<dbReference type="AlphaFoldDB" id="A0A183EE02"/>
<reference evidence="6" key="1">
    <citation type="submission" date="2016-06" db="UniProtKB">
        <authorList>
            <consortium name="WormBaseParasite"/>
        </authorList>
    </citation>
    <scope>IDENTIFICATION</scope>
</reference>
<dbReference type="InterPro" id="IPR014756">
    <property type="entry name" value="Ig_E-set"/>
</dbReference>
<feature type="repeat" description="Filamin" evidence="3">
    <location>
        <begin position="339"/>
        <end position="428"/>
    </location>
</feature>
<dbReference type="Gene3D" id="2.60.40.10">
    <property type="entry name" value="Immunoglobulins"/>
    <property type="match status" value="7"/>
</dbReference>
<dbReference type="GO" id="GO:0030036">
    <property type="term" value="P:actin cytoskeleton organization"/>
    <property type="evidence" value="ECO:0007669"/>
    <property type="project" value="InterPro"/>
</dbReference>
<dbReference type="WBParaSite" id="GPUH_0001921801-mRNA-1">
    <property type="protein sequence ID" value="GPUH_0001921801-mRNA-1"/>
    <property type="gene ID" value="GPUH_0001921801"/>
</dbReference>
<dbReference type="SMART" id="SM00557">
    <property type="entry name" value="IG_FLMN"/>
    <property type="match status" value="5"/>
</dbReference>
<dbReference type="Proteomes" id="UP000271098">
    <property type="component" value="Unassembled WGS sequence"/>
</dbReference>
<protein>
    <submittedName>
        <fullName evidence="6">Filamin-A</fullName>
    </submittedName>
</protein>
<dbReference type="PROSITE" id="PS50194">
    <property type="entry name" value="FILAMIN_REPEAT"/>
    <property type="match status" value="7"/>
</dbReference>
<dbReference type="EMBL" id="UYRT01088093">
    <property type="protein sequence ID" value="VDN33347.1"/>
    <property type="molecule type" value="Genomic_DNA"/>
</dbReference>
<feature type="repeat" description="Filamin" evidence="3">
    <location>
        <begin position="10"/>
        <end position="63"/>
    </location>
</feature>
<feature type="repeat" description="Filamin" evidence="3">
    <location>
        <begin position="183"/>
        <end position="250"/>
    </location>
</feature>
<feature type="repeat" description="Filamin" evidence="3">
    <location>
        <begin position="64"/>
        <end position="154"/>
    </location>
</feature>
<dbReference type="InterPro" id="IPR017868">
    <property type="entry name" value="Filamin/ABP280_repeat-like"/>
</dbReference>
<feature type="repeat" description="Filamin" evidence="3">
    <location>
        <begin position="258"/>
        <end position="342"/>
    </location>
</feature>
<evidence type="ECO:0000313" key="6">
    <source>
        <dbReference type="WBParaSite" id="GPUH_0001921801-mRNA-1"/>
    </source>
</evidence>
<dbReference type="Pfam" id="PF00630">
    <property type="entry name" value="Filamin"/>
    <property type="match status" value="4"/>
</dbReference>
<dbReference type="InterPro" id="IPR013783">
    <property type="entry name" value="Ig-like_fold"/>
</dbReference>
<evidence type="ECO:0000256" key="1">
    <source>
        <dbReference type="ARBA" id="ARBA00009238"/>
    </source>
</evidence>
<organism evidence="6">
    <name type="scientific">Gongylonema pulchrum</name>
    <dbReference type="NCBI Taxonomy" id="637853"/>
    <lineage>
        <taxon>Eukaryota</taxon>
        <taxon>Metazoa</taxon>
        <taxon>Ecdysozoa</taxon>
        <taxon>Nematoda</taxon>
        <taxon>Chromadorea</taxon>
        <taxon>Rhabditida</taxon>
        <taxon>Spirurina</taxon>
        <taxon>Spiruromorpha</taxon>
        <taxon>Spiruroidea</taxon>
        <taxon>Gongylonematidae</taxon>
        <taxon>Gongylonema</taxon>
    </lineage>
</organism>
<evidence type="ECO:0000256" key="2">
    <source>
        <dbReference type="ARBA" id="ARBA00022737"/>
    </source>
</evidence>
<dbReference type="InterPro" id="IPR044801">
    <property type="entry name" value="Filamin"/>
</dbReference>
<sequence>MDKKQDFSAIQGPDGKEQKITLTQTAVRGVYILEFLPERAGTYYVLVYVNGKQTSAAPHELQVEPVGFADKCFMESKPAEKNWLIGEPRTFTINVRHGGKGALNIVSNKELVTKLEKDDAYYTVTLTPCVEGLHQIAVLYGGIEIPNASFSFEAVVSHENGDRLVQPKENDAEKLLLRRSFRFVITSEYQFDKISAYVETPTRGRDVAEIKENGDESVTITYEPKECGSHLLVVLHEEIDMVGSPVPFYVSETVDGYVTAYGPGLSQAVVGEPACFTVCARGSPARDLSIAVEGVSKATIKCIDNLDGTCSVTWVPPVVGEYKVHVKLCEKPVAGSPFRVFASGETRKRAHLSYGSASEVTLNVASEELRGYSASIRSPSGIEEPCFIRKINSAHIGVSFTPREEGEYHIMVRHNGVIIPKSPFRVLVDKSQIGDASKVVVTGHGKTNAISQNFSIFTVDTTKAGFGAISVCLEGPSKAELNCTEAEKGVISFAYRPTEPGTYMLSIKFADAHVPGSPYTVVCTGEGLGSLRETASMEMKEAPAIWPGQEAVVNMQLRNALPMEITAEVRGPDGYKETAEITDIGSGLYRIKFKPSILGQHAVSLFSDKQLVSGMKRTNFLSL</sequence>
<evidence type="ECO:0000256" key="3">
    <source>
        <dbReference type="PROSITE-ProRule" id="PRU00087"/>
    </source>
</evidence>
<keyword evidence="5" id="KW-1185">Reference proteome</keyword>
<evidence type="ECO:0000313" key="5">
    <source>
        <dbReference type="Proteomes" id="UP000271098"/>
    </source>
</evidence>
<gene>
    <name evidence="4" type="ORF">GPUH_LOCUS19193</name>
</gene>
<keyword evidence="2" id="KW-0677">Repeat</keyword>
<feature type="repeat" description="Filamin" evidence="3">
    <location>
        <begin position="431"/>
        <end position="523"/>
    </location>
</feature>
<reference evidence="4 5" key="2">
    <citation type="submission" date="2018-11" db="EMBL/GenBank/DDBJ databases">
        <authorList>
            <consortium name="Pathogen Informatics"/>
        </authorList>
    </citation>
    <scope>NUCLEOTIDE SEQUENCE [LARGE SCALE GENOMIC DNA]</scope>
</reference>
<dbReference type="OrthoDB" id="5869417at2759"/>
<proteinExistence type="inferred from homology"/>
<dbReference type="InterPro" id="IPR001298">
    <property type="entry name" value="Filamin/ABP280_rpt"/>
</dbReference>
<dbReference type="PANTHER" id="PTHR38537">
    <property type="entry name" value="JITTERBUG, ISOFORM N"/>
    <property type="match status" value="1"/>
</dbReference>